<dbReference type="PANTHER" id="PTHR33713">
    <property type="entry name" value="ANTITOXIN YAFN-RELATED"/>
    <property type="match status" value="1"/>
</dbReference>
<evidence type="ECO:0000313" key="3">
    <source>
        <dbReference type="EMBL" id="MEV0366186.1"/>
    </source>
</evidence>
<comment type="similarity">
    <text evidence="1 2">Belongs to the phD/YefM antitoxin family.</text>
</comment>
<reference evidence="3 4" key="1">
    <citation type="submission" date="2024-06" db="EMBL/GenBank/DDBJ databases">
        <title>The Natural Products Discovery Center: Release of the First 8490 Sequenced Strains for Exploring Actinobacteria Biosynthetic Diversity.</title>
        <authorList>
            <person name="Kalkreuter E."/>
            <person name="Kautsar S.A."/>
            <person name="Yang D."/>
            <person name="Bader C.D."/>
            <person name="Teijaro C.N."/>
            <person name="Fluegel L."/>
            <person name="Davis C.M."/>
            <person name="Simpson J.R."/>
            <person name="Lauterbach L."/>
            <person name="Steele A.D."/>
            <person name="Gui C."/>
            <person name="Meng S."/>
            <person name="Li G."/>
            <person name="Viehrig K."/>
            <person name="Ye F."/>
            <person name="Su P."/>
            <person name="Kiefer A.F."/>
            <person name="Nichols A."/>
            <person name="Cepeda A.J."/>
            <person name="Yan W."/>
            <person name="Fan B."/>
            <person name="Jiang Y."/>
            <person name="Adhikari A."/>
            <person name="Zheng C.-J."/>
            <person name="Schuster L."/>
            <person name="Cowan T.M."/>
            <person name="Smanski M.J."/>
            <person name="Chevrette M.G."/>
            <person name="De Carvalho L.P.S."/>
            <person name="Shen B."/>
        </authorList>
    </citation>
    <scope>NUCLEOTIDE SEQUENCE [LARGE SCALE GENOMIC DNA]</scope>
    <source>
        <strain evidence="3 4">NPDC050671</strain>
    </source>
</reference>
<dbReference type="NCBIfam" id="TIGR01552">
    <property type="entry name" value="phd_fam"/>
    <property type="match status" value="1"/>
</dbReference>
<dbReference type="Gene3D" id="6.10.250.330">
    <property type="match status" value="1"/>
</dbReference>
<dbReference type="InterPro" id="IPR051405">
    <property type="entry name" value="phD/YefM_antitoxin"/>
</dbReference>
<dbReference type="EMBL" id="JBFAIH010000018">
    <property type="protein sequence ID" value="MEV0366186.1"/>
    <property type="molecule type" value="Genomic_DNA"/>
</dbReference>
<dbReference type="Gene3D" id="3.40.1620.10">
    <property type="entry name" value="YefM-like domain"/>
    <property type="match status" value="1"/>
</dbReference>
<proteinExistence type="inferred from homology"/>
<evidence type="ECO:0000256" key="1">
    <source>
        <dbReference type="ARBA" id="ARBA00009981"/>
    </source>
</evidence>
<comment type="function">
    <text evidence="2">Antitoxin component of a type II toxin-antitoxin (TA) system.</text>
</comment>
<comment type="caution">
    <text evidence="3">The sequence shown here is derived from an EMBL/GenBank/DDBJ whole genome shotgun (WGS) entry which is preliminary data.</text>
</comment>
<dbReference type="SUPFAM" id="SSF143120">
    <property type="entry name" value="YefM-like"/>
    <property type="match status" value="1"/>
</dbReference>
<accession>A0ABV3FEP5</accession>
<dbReference type="InterPro" id="IPR036165">
    <property type="entry name" value="YefM-like_sf"/>
</dbReference>
<evidence type="ECO:0000256" key="2">
    <source>
        <dbReference type="RuleBase" id="RU362080"/>
    </source>
</evidence>
<keyword evidence="4" id="KW-1185">Reference proteome</keyword>
<dbReference type="Pfam" id="PF02604">
    <property type="entry name" value="PhdYeFM_antitox"/>
    <property type="match status" value="1"/>
</dbReference>
<evidence type="ECO:0000313" key="4">
    <source>
        <dbReference type="Proteomes" id="UP001551658"/>
    </source>
</evidence>
<dbReference type="PANTHER" id="PTHR33713:SF6">
    <property type="entry name" value="ANTITOXIN YEFM"/>
    <property type="match status" value="1"/>
</dbReference>
<name>A0ABV3FEP5_9NOCA</name>
<gene>
    <name evidence="3" type="ORF">AB0H72_26135</name>
</gene>
<sequence>MEAITTTEARKNLFNIVGRVAADHDAVEVVSKSGNVVILSKDDYDAMVETQYLMASPANAIRLLRSLEAVQRGEYSERDLSEFDLDL</sequence>
<protein>
    <recommendedName>
        <fullName evidence="2">Antitoxin</fullName>
    </recommendedName>
</protein>
<dbReference type="Proteomes" id="UP001551658">
    <property type="component" value="Unassembled WGS sequence"/>
</dbReference>
<dbReference type="RefSeq" id="WP_063036869.1">
    <property type="nucleotide sequence ID" value="NZ_JBFAIH010000018.1"/>
</dbReference>
<organism evidence="3 4">
    <name type="scientific">Nocardia fusca</name>
    <dbReference type="NCBI Taxonomy" id="941183"/>
    <lineage>
        <taxon>Bacteria</taxon>
        <taxon>Bacillati</taxon>
        <taxon>Actinomycetota</taxon>
        <taxon>Actinomycetes</taxon>
        <taxon>Mycobacteriales</taxon>
        <taxon>Nocardiaceae</taxon>
        <taxon>Nocardia</taxon>
    </lineage>
</organism>
<dbReference type="InterPro" id="IPR006442">
    <property type="entry name" value="Antitoxin_Phd/YefM"/>
</dbReference>